<sequence>MDDINCATTKIPDFWTPVSDPASRDSSTHFPLDDINLDTVSNETLIALLETAPILHKLGGTAVVRLSQNLVLKGGTSVLPSEAENMKLVAESTNIRLPTVYRSFNTADPNGGYYQTRGYIVMDYIHGDCLADRWAHLTHDQRENVVFQIANMVNQLQSHPLDFAGPVGGGPCQGMWFSDYGAGPFKNCDAIEEWFNHKLSVCKRFRQIPDSAPPFVFKRFVFTHQDITPRNIVIDPLGQAWLIDWAFSGSYPEVFEAAAIARQHQFQDFGQLLLQHIPFEAEKVVQLKSIIYGLTTAALA</sequence>
<accession>A0ACB6QC44</accession>
<comment type="caution">
    <text evidence="1">The sequence shown here is derived from an EMBL/GenBank/DDBJ whole genome shotgun (WGS) entry which is preliminary data.</text>
</comment>
<protein>
    <submittedName>
        <fullName evidence="1">Uncharacterized protein</fullName>
    </submittedName>
</protein>
<name>A0ACB6QC44_9PLEO</name>
<proteinExistence type="predicted"/>
<gene>
    <name evidence="1" type="ORF">BDR25DRAFT_272383</name>
</gene>
<organism evidence="1 2">
    <name type="scientific">Lindgomyces ingoldianus</name>
    <dbReference type="NCBI Taxonomy" id="673940"/>
    <lineage>
        <taxon>Eukaryota</taxon>
        <taxon>Fungi</taxon>
        <taxon>Dikarya</taxon>
        <taxon>Ascomycota</taxon>
        <taxon>Pezizomycotina</taxon>
        <taxon>Dothideomycetes</taxon>
        <taxon>Pleosporomycetidae</taxon>
        <taxon>Pleosporales</taxon>
        <taxon>Lindgomycetaceae</taxon>
        <taxon>Lindgomyces</taxon>
    </lineage>
</organism>
<reference evidence="1" key="1">
    <citation type="journal article" date="2020" name="Stud. Mycol.">
        <title>101 Dothideomycetes genomes: a test case for predicting lifestyles and emergence of pathogens.</title>
        <authorList>
            <person name="Haridas S."/>
            <person name="Albert R."/>
            <person name="Binder M."/>
            <person name="Bloem J."/>
            <person name="Labutti K."/>
            <person name="Salamov A."/>
            <person name="Andreopoulos B."/>
            <person name="Baker S."/>
            <person name="Barry K."/>
            <person name="Bills G."/>
            <person name="Bluhm B."/>
            <person name="Cannon C."/>
            <person name="Castanera R."/>
            <person name="Culley D."/>
            <person name="Daum C."/>
            <person name="Ezra D."/>
            <person name="Gonzalez J."/>
            <person name="Henrissat B."/>
            <person name="Kuo A."/>
            <person name="Liang C."/>
            <person name="Lipzen A."/>
            <person name="Lutzoni F."/>
            <person name="Magnuson J."/>
            <person name="Mondo S."/>
            <person name="Nolan M."/>
            <person name="Ohm R."/>
            <person name="Pangilinan J."/>
            <person name="Park H.-J."/>
            <person name="Ramirez L."/>
            <person name="Alfaro M."/>
            <person name="Sun H."/>
            <person name="Tritt A."/>
            <person name="Yoshinaga Y."/>
            <person name="Zwiers L.-H."/>
            <person name="Turgeon B."/>
            <person name="Goodwin S."/>
            <person name="Spatafora J."/>
            <person name="Crous P."/>
            <person name="Grigoriev I."/>
        </authorList>
    </citation>
    <scope>NUCLEOTIDE SEQUENCE</scope>
    <source>
        <strain evidence="1">ATCC 200398</strain>
    </source>
</reference>
<evidence type="ECO:0000313" key="2">
    <source>
        <dbReference type="Proteomes" id="UP000799755"/>
    </source>
</evidence>
<dbReference type="Proteomes" id="UP000799755">
    <property type="component" value="Unassembled WGS sequence"/>
</dbReference>
<keyword evidence="2" id="KW-1185">Reference proteome</keyword>
<dbReference type="EMBL" id="MU003543">
    <property type="protein sequence ID" value="KAF2463947.1"/>
    <property type="molecule type" value="Genomic_DNA"/>
</dbReference>
<evidence type="ECO:0000313" key="1">
    <source>
        <dbReference type="EMBL" id="KAF2463947.1"/>
    </source>
</evidence>